<dbReference type="GO" id="GO:0005886">
    <property type="term" value="C:plasma membrane"/>
    <property type="evidence" value="ECO:0007669"/>
    <property type="project" value="UniProtKB-SubCell"/>
</dbReference>
<dbReference type="InterPro" id="IPR003594">
    <property type="entry name" value="HATPase_dom"/>
</dbReference>
<dbReference type="SMART" id="SM00304">
    <property type="entry name" value="HAMP"/>
    <property type="match status" value="1"/>
</dbReference>
<dbReference type="Gene3D" id="3.30.565.10">
    <property type="entry name" value="Histidine kinase-like ATPase, C-terminal domain"/>
    <property type="match status" value="1"/>
</dbReference>
<evidence type="ECO:0000256" key="10">
    <source>
        <dbReference type="ARBA" id="ARBA00023136"/>
    </source>
</evidence>
<keyword evidence="9" id="KW-0902">Two-component regulatory system</keyword>
<keyword evidence="10 11" id="KW-0472">Membrane</keyword>
<dbReference type="EMBL" id="JAGEOJ010000018">
    <property type="protein sequence ID" value="MBO2452873.1"/>
    <property type="molecule type" value="Genomic_DNA"/>
</dbReference>
<dbReference type="InterPro" id="IPR004358">
    <property type="entry name" value="Sig_transdc_His_kin-like_C"/>
</dbReference>
<evidence type="ECO:0000313" key="14">
    <source>
        <dbReference type="EMBL" id="MBO2452873.1"/>
    </source>
</evidence>
<dbReference type="PROSITE" id="PS50109">
    <property type="entry name" value="HIS_KIN"/>
    <property type="match status" value="1"/>
</dbReference>
<gene>
    <name evidence="14" type="ORF">J4573_37680</name>
</gene>
<comment type="subcellular location">
    <subcellularLocation>
        <location evidence="2">Cell membrane</location>
    </subcellularLocation>
</comment>
<dbReference type="Pfam" id="PF00512">
    <property type="entry name" value="HisKA"/>
    <property type="match status" value="1"/>
</dbReference>
<evidence type="ECO:0000256" key="3">
    <source>
        <dbReference type="ARBA" id="ARBA00012438"/>
    </source>
</evidence>
<dbReference type="SUPFAM" id="SSF158472">
    <property type="entry name" value="HAMP domain-like"/>
    <property type="match status" value="1"/>
</dbReference>
<keyword evidence="5" id="KW-0808">Transferase</keyword>
<dbReference type="InterPro" id="IPR036890">
    <property type="entry name" value="HATPase_C_sf"/>
</dbReference>
<reference evidence="14" key="1">
    <citation type="submission" date="2021-03" db="EMBL/GenBank/DDBJ databases">
        <authorList>
            <person name="Kanchanasin P."/>
            <person name="Saeng-In P."/>
            <person name="Phongsopitanun W."/>
            <person name="Yuki M."/>
            <person name="Kudo T."/>
            <person name="Ohkuma M."/>
            <person name="Tanasupawat S."/>
        </authorList>
    </citation>
    <scope>NUCLEOTIDE SEQUENCE</scope>
    <source>
        <strain evidence="14">GKU 128</strain>
    </source>
</reference>
<dbReference type="SMART" id="SM00388">
    <property type="entry name" value="HisKA"/>
    <property type="match status" value="1"/>
</dbReference>
<dbReference type="Gene3D" id="6.10.340.10">
    <property type="match status" value="1"/>
</dbReference>
<accession>A0A939T798</accession>
<evidence type="ECO:0000256" key="11">
    <source>
        <dbReference type="SAM" id="Phobius"/>
    </source>
</evidence>
<dbReference type="PRINTS" id="PR00344">
    <property type="entry name" value="BCTRLSENSOR"/>
</dbReference>
<dbReference type="PROSITE" id="PS50885">
    <property type="entry name" value="HAMP"/>
    <property type="match status" value="1"/>
</dbReference>
<evidence type="ECO:0000256" key="8">
    <source>
        <dbReference type="ARBA" id="ARBA00022989"/>
    </source>
</evidence>
<keyword evidence="15" id="KW-1185">Reference proteome</keyword>
<dbReference type="SUPFAM" id="SSF55874">
    <property type="entry name" value="ATPase domain of HSP90 chaperone/DNA topoisomerase II/histidine kinase"/>
    <property type="match status" value="1"/>
</dbReference>
<keyword evidence="7 14" id="KW-0418">Kinase</keyword>
<evidence type="ECO:0000256" key="4">
    <source>
        <dbReference type="ARBA" id="ARBA00022553"/>
    </source>
</evidence>
<evidence type="ECO:0000256" key="5">
    <source>
        <dbReference type="ARBA" id="ARBA00022679"/>
    </source>
</evidence>
<dbReference type="SUPFAM" id="SSF47384">
    <property type="entry name" value="Homodimeric domain of signal transducing histidine kinase"/>
    <property type="match status" value="1"/>
</dbReference>
<organism evidence="14 15">
    <name type="scientific">Actinomadura barringtoniae</name>
    <dbReference type="NCBI Taxonomy" id="1427535"/>
    <lineage>
        <taxon>Bacteria</taxon>
        <taxon>Bacillati</taxon>
        <taxon>Actinomycetota</taxon>
        <taxon>Actinomycetes</taxon>
        <taxon>Streptosporangiales</taxon>
        <taxon>Thermomonosporaceae</taxon>
        <taxon>Actinomadura</taxon>
    </lineage>
</organism>
<keyword evidence="8 11" id="KW-1133">Transmembrane helix</keyword>
<evidence type="ECO:0000313" key="15">
    <source>
        <dbReference type="Proteomes" id="UP000669179"/>
    </source>
</evidence>
<comment type="caution">
    <text evidence="14">The sequence shown here is derived from an EMBL/GenBank/DDBJ whole genome shotgun (WGS) entry which is preliminary data.</text>
</comment>
<dbReference type="PANTHER" id="PTHR45436:SF5">
    <property type="entry name" value="SENSOR HISTIDINE KINASE TRCS"/>
    <property type="match status" value="1"/>
</dbReference>
<evidence type="ECO:0000256" key="2">
    <source>
        <dbReference type="ARBA" id="ARBA00004236"/>
    </source>
</evidence>
<evidence type="ECO:0000259" key="13">
    <source>
        <dbReference type="PROSITE" id="PS50885"/>
    </source>
</evidence>
<evidence type="ECO:0000256" key="9">
    <source>
        <dbReference type="ARBA" id="ARBA00023012"/>
    </source>
</evidence>
<name>A0A939T798_9ACTN</name>
<feature type="transmembrane region" description="Helical" evidence="11">
    <location>
        <begin position="21"/>
        <end position="42"/>
    </location>
</feature>
<evidence type="ECO:0000256" key="1">
    <source>
        <dbReference type="ARBA" id="ARBA00000085"/>
    </source>
</evidence>
<dbReference type="CDD" id="cd06225">
    <property type="entry name" value="HAMP"/>
    <property type="match status" value="1"/>
</dbReference>
<dbReference type="RefSeq" id="WP_208260905.1">
    <property type="nucleotide sequence ID" value="NZ_JAGEOJ010000018.1"/>
</dbReference>
<dbReference type="Pfam" id="PF02518">
    <property type="entry name" value="HATPase_c"/>
    <property type="match status" value="1"/>
</dbReference>
<dbReference type="EC" id="2.7.13.3" evidence="3"/>
<dbReference type="AlphaFoldDB" id="A0A939T798"/>
<feature type="transmembrane region" description="Helical" evidence="11">
    <location>
        <begin position="160"/>
        <end position="183"/>
    </location>
</feature>
<dbReference type="PANTHER" id="PTHR45436">
    <property type="entry name" value="SENSOR HISTIDINE KINASE YKOH"/>
    <property type="match status" value="1"/>
</dbReference>
<dbReference type="InterPro" id="IPR050428">
    <property type="entry name" value="TCS_sensor_his_kinase"/>
</dbReference>
<dbReference type="InterPro" id="IPR003660">
    <property type="entry name" value="HAMP_dom"/>
</dbReference>
<dbReference type="CDD" id="cd00082">
    <property type="entry name" value="HisKA"/>
    <property type="match status" value="1"/>
</dbReference>
<keyword evidence="6 11" id="KW-0812">Transmembrane</keyword>
<evidence type="ECO:0000256" key="6">
    <source>
        <dbReference type="ARBA" id="ARBA00022692"/>
    </source>
</evidence>
<dbReference type="Proteomes" id="UP000669179">
    <property type="component" value="Unassembled WGS sequence"/>
</dbReference>
<feature type="domain" description="HAMP" evidence="13">
    <location>
        <begin position="184"/>
        <end position="237"/>
    </location>
</feature>
<dbReference type="CDD" id="cd00075">
    <property type="entry name" value="HATPase"/>
    <property type="match status" value="1"/>
</dbReference>
<keyword evidence="4" id="KW-0597">Phosphoprotein</keyword>
<dbReference type="SMART" id="SM00387">
    <property type="entry name" value="HATPase_c"/>
    <property type="match status" value="1"/>
</dbReference>
<protein>
    <recommendedName>
        <fullName evidence="3">histidine kinase</fullName>
        <ecNumber evidence="3">2.7.13.3</ecNumber>
    </recommendedName>
</protein>
<proteinExistence type="predicted"/>
<dbReference type="InterPro" id="IPR036097">
    <property type="entry name" value="HisK_dim/P_sf"/>
</dbReference>
<evidence type="ECO:0000259" key="12">
    <source>
        <dbReference type="PROSITE" id="PS50109"/>
    </source>
</evidence>
<dbReference type="Gene3D" id="1.10.287.130">
    <property type="match status" value="1"/>
</dbReference>
<dbReference type="Pfam" id="PF00672">
    <property type="entry name" value="HAMP"/>
    <property type="match status" value="1"/>
</dbReference>
<sequence length="463" mass="49425">MRRGEPLPVWGRLPIRARLAVLAAAAVAVAVAGAALVAYAVVDRTLHNELDRSLQRQSAQLKREIQTRDWAQTGTCEWRLSPCAQIVQPDGTADQKAGLPITPRMVAVAGGRAEAFFTESTALGLPIRIYTMPIRLPDGSNAALEVGVRSDGVDRSLRQAGLALLLTAIVGVGVAALLGYLVARGAMRPVARLTRASERIAATRDPGVRMNVTGRDELARLATSFNAMLGALDESITAQRRLVADASHELRTPLTALRSDIELLDRLPPERRERVMARLRGQLAGLGDLVGDLIELARGDEPADPVEDVRLDRLVEHCVEQARTRWPAVTFTIDVAGGPADRHEPAVVPGMPRRLTRAVANLLDNAAKFGGTSGPVEVGLAPTPPDGWRLSVRDHGPGIDPADLPYVFDRFYRSTGARGLPGSGLGLAIVAQVAREHHAEVRAVRPDGGGTLISLDLSPGLSS</sequence>
<comment type="catalytic activity">
    <reaction evidence="1">
        <text>ATP + protein L-histidine = ADP + protein N-phospho-L-histidine.</text>
        <dbReference type="EC" id="2.7.13.3"/>
    </reaction>
</comment>
<dbReference type="InterPro" id="IPR003661">
    <property type="entry name" value="HisK_dim/P_dom"/>
</dbReference>
<dbReference type="GO" id="GO:0000155">
    <property type="term" value="F:phosphorelay sensor kinase activity"/>
    <property type="evidence" value="ECO:0007669"/>
    <property type="project" value="InterPro"/>
</dbReference>
<evidence type="ECO:0000256" key="7">
    <source>
        <dbReference type="ARBA" id="ARBA00022777"/>
    </source>
</evidence>
<feature type="domain" description="Histidine kinase" evidence="12">
    <location>
        <begin position="245"/>
        <end position="461"/>
    </location>
</feature>
<dbReference type="InterPro" id="IPR005467">
    <property type="entry name" value="His_kinase_dom"/>
</dbReference>